<keyword evidence="3" id="KW-0731">Sigma factor</keyword>
<evidence type="ECO:0000256" key="2">
    <source>
        <dbReference type="ARBA" id="ARBA00023015"/>
    </source>
</evidence>
<dbReference type="NCBIfam" id="TIGR02937">
    <property type="entry name" value="sigma70-ECF"/>
    <property type="match status" value="1"/>
</dbReference>
<evidence type="ECO:0000313" key="8">
    <source>
        <dbReference type="EMBL" id="KIG13665.1"/>
    </source>
</evidence>
<evidence type="ECO:0000259" key="6">
    <source>
        <dbReference type="Pfam" id="PF04542"/>
    </source>
</evidence>
<name>A0A0C2CVL4_9BACT</name>
<dbReference type="InterPro" id="IPR039425">
    <property type="entry name" value="RNA_pol_sigma-70-like"/>
</dbReference>
<dbReference type="PANTHER" id="PTHR43133">
    <property type="entry name" value="RNA POLYMERASE ECF-TYPE SIGMA FACTO"/>
    <property type="match status" value="1"/>
</dbReference>
<dbReference type="SUPFAM" id="SSF88946">
    <property type="entry name" value="Sigma2 domain of RNA polymerase sigma factors"/>
    <property type="match status" value="1"/>
</dbReference>
<dbReference type="GO" id="GO:0016987">
    <property type="term" value="F:sigma factor activity"/>
    <property type="evidence" value="ECO:0007669"/>
    <property type="project" value="UniProtKB-KW"/>
</dbReference>
<dbReference type="Gene3D" id="1.10.10.10">
    <property type="entry name" value="Winged helix-like DNA-binding domain superfamily/Winged helix DNA-binding domain"/>
    <property type="match status" value="1"/>
</dbReference>
<evidence type="ECO:0000313" key="9">
    <source>
        <dbReference type="Proteomes" id="UP000031599"/>
    </source>
</evidence>
<dbReference type="Gene3D" id="1.10.1740.10">
    <property type="match status" value="1"/>
</dbReference>
<accession>A0A0C2CVL4</accession>
<evidence type="ECO:0000256" key="5">
    <source>
        <dbReference type="SAM" id="MobiDB-lite"/>
    </source>
</evidence>
<dbReference type="InterPro" id="IPR013325">
    <property type="entry name" value="RNA_pol_sigma_r2"/>
</dbReference>
<dbReference type="GO" id="GO:0006352">
    <property type="term" value="P:DNA-templated transcription initiation"/>
    <property type="evidence" value="ECO:0007669"/>
    <property type="project" value="InterPro"/>
</dbReference>
<dbReference type="InterPro" id="IPR007627">
    <property type="entry name" value="RNA_pol_sigma70_r2"/>
</dbReference>
<comment type="similarity">
    <text evidence="1">Belongs to the sigma-70 factor family. ECF subfamily.</text>
</comment>
<dbReference type="SUPFAM" id="SSF88659">
    <property type="entry name" value="Sigma3 and sigma4 domains of RNA polymerase sigma factors"/>
    <property type="match status" value="1"/>
</dbReference>
<evidence type="ECO:0000259" key="7">
    <source>
        <dbReference type="Pfam" id="PF08281"/>
    </source>
</evidence>
<dbReference type="InterPro" id="IPR014284">
    <property type="entry name" value="RNA_pol_sigma-70_dom"/>
</dbReference>
<dbReference type="PANTHER" id="PTHR43133:SF51">
    <property type="entry name" value="RNA POLYMERASE SIGMA FACTOR"/>
    <property type="match status" value="1"/>
</dbReference>
<proteinExistence type="inferred from homology"/>
<dbReference type="InterPro" id="IPR013249">
    <property type="entry name" value="RNA_pol_sigma70_r4_t2"/>
</dbReference>
<evidence type="ECO:0000256" key="3">
    <source>
        <dbReference type="ARBA" id="ARBA00023082"/>
    </source>
</evidence>
<keyword evidence="4" id="KW-0804">Transcription</keyword>
<organism evidence="8 9">
    <name type="scientific">Enhygromyxa salina</name>
    <dbReference type="NCBI Taxonomy" id="215803"/>
    <lineage>
        <taxon>Bacteria</taxon>
        <taxon>Pseudomonadati</taxon>
        <taxon>Myxococcota</taxon>
        <taxon>Polyangia</taxon>
        <taxon>Nannocystales</taxon>
        <taxon>Nannocystaceae</taxon>
        <taxon>Enhygromyxa</taxon>
    </lineage>
</organism>
<reference evidence="8 9" key="1">
    <citation type="submission" date="2014-12" db="EMBL/GenBank/DDBJ databases">
        <title>Genome assembly of Enhygromyxa salina DSM 15201.</title>
        <authorList>
            <person name="Sharma G."/>
            <person name="Subramanian S."/>
        </authorList>
    </citation>
    <scope>NUCLEOTIDE SEQUENCE [LARGE SCALE GENOMIC DNA]</scope>
    <source>
        <strain evidence="8 9">DSM 15201</strain>
    </source>
</reference>
<feature type="region of interest" description="Disordered" evidence="5">
    <location>
        <begin position="1"/>
        <end position="29"/>
    </location>
</feature>
<dbReference type="GO" id="GO:0003677">
    <property type="term" value="F:DNA binding"/>
    <property type="evidence" value="ECO:0007669"/>
    <property type="project" value="InterPro"/>
</dbReference>
<dbReference type="InterPro" id="IPR013324">
    <property type="entry name" value="RNA_pol_sigma_r3/r4-like"/>
</dbReference>
<protein>
    <submittedName>
        <fullName evidence="8">RNA polymerase sigma-70 factor</fullName>
    </submittedName>
</protein>
<dbReference type="EMBL" id="JMCC02000090">
    <property type="protein sequence ID" value="KIG13665.1"/>
    <property type="molecule type" value="Genomic_DNA"/>
</dbReference>
<dbReference type="Pfam" id="PF08281">
    <property type="entry name" value="Sigma70_r4_2"/>
    <property type="match status" value="1"/>
</dbReference>
<feature type="domain" description="RNA polymerase sigma factor 70 region 4 type 2" evidence="7">
    <location>
        <begin position="146"/>
        <end position="195"/>
    </location>
</feature>
<keyword evidence="2" id="KW-0805">Transcription regulation</keyword>
<gene>
    <name evidence="8" type="ORF">DB30_07873</name>
</gene>
<dbReference type="Proteomes" id="UP000031599">
    <property type="component" value="Unassembled WGS sequence"/>
</dbReference>
<sequence length="241" mass="26827">MAAAIRPRVPPVETTSSARAVPAQAPVSDPTADLDLMSKVAAKVPEAQRELVERVIGQVRARARKFTHSEADADDATQTAIMEVLRAAKNFRGEGKLEAWCDRIAVRTILRQQRGRVRTLASLTDVDPDRLEHPRASHNHLHEPSLRRFLDELSADRQQALQLWAVGFTIEEIAAQTDTSPNTIKDRLRMARRQLRQCLRQREAIASSNLACSRVMSSPSGKPSNLVMSVMPIRSITRKAT</sequence>
<comment type="caution">
    <text evidence="8">The sequence shown here is derived from an EMBL/GenBank/DDBJ whole genome shotgun (WGS) entry which is preliminary data.</text>
</comment>
<dbReference type="InterPro" id="IPR036388">
    <property type="entry name" value="WH-like_DNA-bd_sf"/>
</dbReference>
<evidence type="ECO:0000256" key="4">
    <source>
        <dbReference type="ARBA" id="ARBA00023163"/>
    </source>
</evidence>
<feature type="domain" description="RNA polymerase sigma-70 region 2" evidence="6">
    <location>
        <begin position="51"/>
        <end position="118"/>
    </location>
</feature>
<dbReference type="Pfam" id="PF04542">
    <property type="entry name" value="Sigma70_r2"/>
    <property type="match status" value="1"/>
</dbReference>
<evidence type="ECO:0000256" key="1">
    <source>
        <dbReference type="ARBA" id="ARBA00010641"/>
    </source>
</evidence>
<dbReference type="AlphaFoldDB" id="A0A0C2CVL4"/>